<dbReference type="Pfam" id="PF12974">
    <property type="entry name" value="Phosphonate-bd"/>
    <property type="match status" value="1"/>
</dbReference>
<protein>
    <submittedName>
        <fullName evidence="2">ABC-type phosphate/phosphonate transport system substrate-binding protein</fullName>
    </submittedName>
</protein>
<dbReference type="Proteomes" id="UP000295293">
    <property type="component" value="Unassembled WGS sequence"/>
</dbReference>
<dbReference type="RefSeq" id="WP_133821736.1">
    <property type="nucleotide sequence ID" value="NZ_SNZH01000025.1"/>
</dbReference>
<evidence type="ECO:0000313" key="2">
    <source>
        <dbReference type="EMBL" id="TDR37355.1"/>
    </source>
</evidence>
<organism evidence="2 3">
    <name type="scientific">Tahibacter aquaticus</name>
    <dbReference type="NCBI Taxonomy" id="520092"/>
    <lineage>
        <taxon>Bacteria</taxon>
        <taxon>Pseudomonadati</taxon>
        <taxon>Pseudomonadota</taxon>
        <taxon>Gammaproteobacteria</taxon>
        <taxon>Lysobacterales</taxon>
        <taxon>Rhodanobacteraceae</taxon>
        <taxon>Tahibacter</taxon>
    </lineage>
</organism>
<gene>
    <name evidence="2" type="ORF">DFR29_12517</name>
</gene>
<dbReference type="AlphaFoldDB" id="A0A4R6YK93"/>
<evidence type="ECO:0000256" key="1">
    <source>
        <dbReference type="SAM" id="SignalP"/>
    </source>
</evidence>
<accession>A0A4R6YK93</accession>
<evidence type="ECO:0000313" key="3">
    <source>
        <dbReference type="Proteomes" id="UP000295293"/>
    </source>
</evidence>
<keyword evidence="3" id="KW-1185">Reference proteome</keyword>
<comment type="caution">
    <text evidence="2">The sequence shown here is derived from an EMBL/GenBank/DDBJ whole genome shotgun (WGS) entry which is preliminary data.</text>
</comment>
<proteinExistence type="predicted"/>
<dbReference type="EMBL" id="SNZH01000025">
    <property type="protein sequence ID" value="TDR37355.1"/>
    <property type="molecule type" value="Genomic_DNA"/>
</dbReference>
<feature type="chain" id="PRO_5020728908" evidence="1">
    <location>
        <begin position="40"/>
        <end position="282"/>
    </location>
</feature>
<dbReference type="OrthoDB" id="5792173at2"/>
<keyword evidence="1" id="KW-0732">Signal</keyword>
<reference evidence="2 3" key="1">
    <citation type="submission" date="2019-03" db="EMBL/GenBank/DDBJ databases">
        <title>Genomic Encyclopedia of Type Strains, Phase IV (KMG-IV): sequencing the most valuable type-strain genomes for metagenomic binning, comparative biology and taxonomic classification.</title>
        <authorList>
            <person name="Goeker M."/>
        </authorList>
    </citation>
    <scope>NUCLEOTIDE SEQUENCE [LARGE SCALE GENOMIC DNA]</scope>
    <source>
        <strain evidence="2 3">DSM 21667</strain>
    </source>
</reference>
<feature type="signal peptide" evidence="1">
    <location>
        <begin position="1"/>
        <end position="39"/>
    </location>
</feature>
<name>A0A4R6YK93_9GAMM</name>
<dbReference type="SUPFAM" id="SSF53850">
    <property type="entry name" value="Periplasmic binding protein-like II"/>
    <property type="match status" value="1"/>
</dbReference>
<sequence length="282" mass="31004">MVQRMFAHSKAGSRRSLTRSLVRFAFALACAVGTAAAQADYSFVVEPVYGPQKAAEVYRPLVEYLAKATGEKFTLVTPKNYHFYWRDLRENQKFDFAMDEAHLADYRIARFQFVPLVRTAERQSYTLVTNVDLQDKGLEALIGRKIVCMGAPSLGYSLLLGFYPNPIQQPDIESSAASWRDAVEAVFAGEAAAAMVPTWLKDQYPNLTPVKTSVEFAGAAISAAPGVPEAIRAKVAAALLKLDQDPALSNLLLELGISKFVAANPADYKGAEVMLKDFYGYQ</sequence>